<dbReference type="InterPro" id="IPR036010">
    <property type="entry name" value="2Fe-2S_ferredoxin-like_sf"/>
</dbReference>
<dbReference type="Proteomes" id="UP000028999">
    <property type="component" value="Unassembled WGS sequence"/>
</dbReference>
<dbReference type="PANTHER" id="PTHR11921:SF29">
    <property type="entry name" value="SUCCINATE DEHYDROGENASE [UBIQUINONE] IRON-SULFUR SUBUNIT, MITOCHONDRIAL"/>
    <property type="match status" value="1"/>
</dbReference>
<dbReference type="STRING" id="3708.A0A078FFG6"/>
<evidence type="ECO:0000259" key="1">
    <source>
        <dbReference type="Pfam" id="PF13085"/>
    </source>
</evidence>
<dbReference type="AlphaFoldDB" id="A0A078FFG6"/>
<dbReference type="SUPFAM" id="SSF54292">
    <property type="entry name" value="2Fe-2S ferredoxin-like"/>
    <property type="match status" value="1"/>
</dbReference>
<dbReference type="PANTHER" id="PTHR11921">
    <property type="entry name" value="SUCCINATE DEHYDROGENASE IRON-SULFUR PROTEIN"/>
    <property type="match status" value="1"/>
</dbReference>
<dbReference type="Gramene" id="CDY11704">
    <property type="protein sequence ID" value="CDY11704"/>
    <property type="gene ID" value="GSBRNA2T00049894001"/>
</dbReference>
<dbReference type="Pfam" id="PF13085">
    <property type="entry name" value="Fer2_3"/>
    <property type="match status" value="1"/>
</dbReference>
<dbReference type="InterPro" id="IPR012675">
    <property type="entry name" value="Beta-grasp_dom_sf"/>
</dbReference>
<sequence length="65" mass="7182">MVLDALIKIKNEMDPSLTFRRSCREGICDRVGVFQGDDDHASAAYVCDKGSGGGHDEFLQSVQEY</sequence>
<keyword evidence="3" id="KW-1185">Reference proteome</keyword>
<name>A0A078FFG6_BRANA</name>
<feature type="domain" description="Succinate dehydogenase/fumarate reductase N-terminal" evidence="1">
    <location>
        <begin position="1"/>
        <end position="34"/>
    </location>
</feature>
<accession>A0A078FFG6</accession>
<dbReference type="GO" id="GO:0051536">
    <property type="term" value="F:iron-sulfur cluster binding"/>
    <property type="evidence" value="ECO:0007669"/>
    <property type="project" value="InterPro"/>
</dbReference>
<dbReference type="PaxDb" id="3708-A0A078FFG6"/>
<protein>
    <submittedName>
        <fullName evidence="2">BnaC06g13120D protein</fullName>
    </submittedName>
</protein>
<dbReference type="InterPro" id="IPR050573">
    <property type="entry name" value="SDH/FRD_Iron-Sulfur"/>
</dbReference>
<dbReference type="EMBL" id="LK032013">
    <property type="protein sequence ID" value="CDY11704.1"/>
    <property type="molecule type" value="Genomic_DNA"/>
</dbReference>
<proteinExistence type="predicted"/>
<dbReference type="InterPro" id="IPR025192">
    <property type="entry name" value="Succ_DH/fum_Rdtase_N"/>
</dbReference>
<evidence type="ECO:0000313" key="3">
    <source>
        <dbReference type="Proteomes" id="UP000028999"/>
    </source>
</evidence>
<organism evidence="2 3">
    <name type="scientific">Brassica napus</name>
    <name type="common">Rape</name>
    <dbReference type="NCBI Taxonomy" id="3708"/>
    <lineage>
        <taxon>Eukaryota</taxon>
        <taxon>Viridiplantae</taxon>
        <taxon>Streptophyta</taxon>
        <taxon>Embryophyta</taxon>
        <taxon>Tracheophyta</taxon>
        <taxon>Spermatophyta</taxon>
        <taxon>Magnoliopsida</taxon>
        <taxon>eudicotyledons</taxon>
        <taxon>Gunneridae</taxon>
        <taxon>Pentapetalae</taxon>
        <taxon>rosids</taxon>
        <taxon>malvids</taxon>
        <taxon>Brassicales</taxon>
        <taxon>Brassicaceae</taxon>
        <taxon>Brassiceae</taxon>
        <taxon>Brassica</taxon>
    </lineage>
</organism>
<evidence type="ECO:0000313" key="2">
    <source>
        <dbReference type="EMBL" id="CDY11704.1"/>
    </source>
</evidence>
<reference evidence="2 3" key="1">
    <citation type="journal article" date="2014" name="Science">
        <title>Plant genetics. Early allopolyploid evolution in the post-Neolithic Brassica napus oilseed genome.</title>
        <authorList>
            <person name="Chalhoub B."/>
            <person name="Denoeud F."/>
            <person name="Liu S."/>
            <person name="Parkin I.A."/>
            <person name="Tang H."/>
            <person name="Wang X."/>
            <person name="Chiquet J."/>
            <person name="Belcram H."/>
            <person name="Tong C."/>
            <person name="Samans B."/>
            <person name="Correa M."/>
            <person name="Da Silva C."/>
            <person name="Just J."/>
            <person name="Falentin C."/>
            <person name="Koh C.S."/>
            <person name="Le Clainche I."/>
            <person name="Bernard M."/>
            <person name="Bento P."/>
            <person name="Noel B."/>
            <person name="Labadie K."/>
            <person name="Alberti A."/>
            <person name="Charles M."/>
            <person name="Arnaud D."/>
            <person name="Guo H."/>
            <person name="Daviaud C."/>
            <person name="Alamery S."/>
            <person name="Jabbari K."/>
            <person name="Zhao M."/>
            <person name="Edger P.P."/>
            <person name="Chelaifa H."/>
            <person name="Tack D."/>
            <person name="Lassalle G."/>
            <person name="Mestiri I."/>
            <person name="Schnel N."/>
            <person name="Le Paslier M.C."/>
            <person name="Fan G."/>
            <person name="Renault V."/>
            <person name="Bayer P.E."/>
            <person name="Golicz A.A."/>
            <person name="Manoli S."/>
            <person name="Lee T.H."/>
            <person name="Thi V.H."/>
            <person name="Chalabi S."/>
            <person name="Hu Q."/>
            <person name="Fan C."/>
            <person name="Tollenaere R."/>
            <person name="Lu Y."/>
            <person name="Battail C."/>
            <person name="Shen J."/>
            <person name="Sidebottom C.H."/>
            <person name="Wang X."/>
            <person name="Canaguier A."/>
            <person name="Chauveau A."/>
            <person name="Berard A."/>
            <person name="Deniot G."/>
            <person name="Guan M."/>
            <person name="Liu Z."/>
            <person name="Sun F."/>
            <person name="Lim Y.P."/>
            <person name="Lyons E."/>
            <person name="Town C.D."/>
            <person name="Bancroft I."/>
            <person name="Wang X."/>
            <person name="Meng J."/>
            <person name="Ma J."/>
            <person name="Pires J.C."/>
            <person name="King G.J."/>
            <person name="Brunel D."/>
            <person name="Delourme R."/>
            <person name="Renard M."/>
            <person name="Aury J.M."/>
            <person name="Adams K.L."/>
            <person name="Batley J."/>
            <person name="Snowdon R.J."/>
            <person name="Tost J."/>
            <person name="Edwards D."/>
            <person name="Zhou Y."/>
            <person name="Hua W."/>
            <person name="Sharpe A.G."/>
            <person name="Paterson A.H."/>
            <person name="Guan C."/>
            <person name="Wincker P."/>
        </authorList>
    </citation>
    <scope>NUCLEOTIDE SEQUENCE [LARGE SCALE GENOMIC DNA]</scope>
    <source>
        <strain evidence="3">cv. Darmor-bzh</strain>
    </source>
</reference>
<gene>
    <name evidence="2" type="primary">BnaC06g13120D</name>
    <name evidence="2" type="ORF">GSBRNA2T00049894001</name>
</gene>
<dbReference type="Gene3D" id="3.10.20.30">
    <property type="match status" value="1"/>
</dbReference>
<dbReference type="GO" id="GO:0009055">
    <property type="term" value="F:electron transfer activity"/>
    <property type="evidence" value="ECO:0007669"/>
    <property type="project" value="InterPro"/>
</dbReference>